<dbReference type="PANTHER" id="PTHR11012:SF30">
    <property type="entry name" value="PROTEIN KINASE-LIKE DOMAIN-CONTAINING"/>
    <property type="match status" value="1"/>
</dbReference>
<name>A0A6P7GV38_DIAVI</name>
<dbReference type="InterPro" id="IPR011009">
    <property type="entry name" value="Kinase-like_dom_sf"/>
</dbReference>
<feature type="domain" description="CHK kinase-like" evidence="1">
    <location>
        <begin position="122"/>
        <end position="316"/>
    </location>
</feature>
<evidence type="ECO:0000313" key="2">
    <source>
        <dbReference type="RefSeq" id="XP_028153379.1"/>
    </source>
</evidence>
<sequence length="399" mass="47155">MLSEDQNKQALLWIQESIGSSKFKVNFERREDNLEGFMADTLLAEVILEKDEILYLFIKIGRLNVQSKAPVVLNCCKREIYFYRNVVSSYQRFLKEKNIREEDFLSMPKCYKTFLSDTEEVIVLEDIKRKGYQMFNRRLPMNISHIKMVLTGLAKLHSISFALKAQKLDEFAKLTENYSSILGKSMEFYRQTFNDRLDKLVKKLQSYGKNIQAEKVEKLKKLDIIDILQRIIDDKPKESIVLHGDIHNNNIMFQYKDSNREDPSKLIIFDFQQSFLHSPVIDLSYFWHFVASTHEYPHLTELLEFYHKELSTSMELLGCNSDELFSLDTLWTHWKKYSIYGFIQAVLFTYLLYVDSEDLDKTKDSSYGTKVQQLVGVKLKNDEAYIHRISILIDYYKLD</sequence>
<accession>A0A6P7GV38</accession>
<gene>
    <name evidence="2" type="primary">LOC114346843</name>
</gene>
<dbReference type="SMART" id="SM00587">
    <property type="entry name" value="CHK"/>
    <property type="match status" value="1"/>
</dbReference>
<proteinExistence type="predicted"/>
<dbReference type="RefSeq" id="XP_028153379.1">
    <property type="nucleotide sequence ID" value="XM_028297578.1"/>
</dbReference>
<organism evidence="2">
    <name type="scientific">Diabrotica virgifera virgifera</name>
    <name type="common">western corn rootworm</name>
    <dbReference type="NCBI Taxonomy" id="50390"/>
    <lineage>
        <taxon>Eukaryota</taxon>
        <taxon>Metazoa</taxon>
        <taxon>Ecdysozoa</taxon>
        <taxon>Arthropoda</taxon>
        <taxon>Hexapoda</taxon>
        <taxon>Insecta</taxon>
        <taxon>Pterygota</taxon>
        <taxon>Neoptera</taxon>
        <taxon>Endopterygota</taxon>
        <taxon>Coleoptera</taxon>
        <taxon>Polyphaga</taxon>
        <taxon>Cucujiformia</taxon>
        <taxon>Chrysomeloidea</taxon>
        <taxon>Chrysomelidae</taxon>
        <taxon>Galerucinae</taxon>
        <taxon>Diabroticina</taxon>
        <taxon>Diabroticites</taxon>
        <taxon>Diabrotica</taxon>
    </lineage>
</organism>
<dbReference type="Pfam" id="PF02958">
    <property type="entry name" value="EcKL"/>
    <property type="match status" value="1"/>
</dbReference>
<dbReference type="SUPFAM" id="SSF56112">
    <property type="entry name" value="Protein kinase-like (PK-like)"/>
    <property type="match status" value="1"/>
</dbReference>
<dbReference type="InParanoid" id="A0A6P7GV38"/>
<evidence type="ECO:0000259" key="1">
    <source>
        <dbReference type="SMART" id="SM00587"/>
    </source>
</evidence>
<dbReference type="Gene3D" id="3.90.1200.10">
    <property type="match status" value="1"/>
</dbReference>
<dbReference type="PANTHER" id="PTHR11012">
    <property type="entry name" value="PROTEIN KINASE-LIKE DOMAIN-CONTAINING"/>
    <property type="match status" value="1"/>
</dbReference>
<reference evidence="2" key="1">
    <citation type="submission" date="2025-08" db="UniProtKB">
        <authorList>
            <consortium name="RefSeq"/>
        </authorList>
    </citation>
    <scope>IDENTIFICATION</scope>
    <source>
        <tissue evidence="2">Whole insect</tissue>
    </source>
</reference>
<protein>
    <submittedName>
        <fullName evidence="2">Uncharacterized protein LOC114346843</fullName>
    </submittedName>
</protein>
<dbReference type="InterPro" id="IPR015897">
    <property type="entry name" value="CHK_kinase-like"/>
</dbReference>
<dbReference type="AlphaFoldDB" id="A0A6P7GV38"/>
<dbReference type="InterPro" id="IPR004119">
    <property type="entry name" value="EcKL"/>
</dbReference>